<dbReference type="Pfam" id="PF03055">
    <property type="entry name" value="RPE65"/>
    <property type="match status" value="1"/>
</dbReference>
<keyword evidence="7" id="KW-1185">Reference proteome</keyword>
<feature type="binding site" evidence="5">
    <location>
        <position position="215"/>
    </location>
    <ligand>
        <name>Fe cation</name>
        <dbReference type="ChEBI" id="CHEBI:24875"/>
        <note>catalytic</note>
    </ligand>
</feature>
<dbReference type="GO" id="GO:0046872">
    <property type="term" value="F:metal ion binding"/>
    <property type="evidence" value="ECO:0007669"/>
    <property type="project" value="UniProtKB-KW"/>
</dbReference>
<feature type="binding site" evidence="5">
    <location>
        <position position="441"/>
    </location>
    <ligand>
        <name>Fe cation</name>
        <dbReference type="ChEBI" id="CHEBI:24875"/>
        <note>catalytic</note>
    </ligand>
</feature>
<evidence type="ECO:0000313" key="6">
    <source>
        <dbReference type="EMBL" id="SEK28058.1"/>
    </source>
</evidence>
<dbReference type="PANTHER" id="PTHR10543">
    <property type="entry name" value="BETA-CAROTENE DIOXYGENASE"/>
    <property type="match status" value="1"/>
</dbReference>
<keyword evidence="2 5" id="KW-0479">Metal-binding</keyword>
<dbReference type="PANTHER" id="PTHR10543:SF89">
    <property type="entry name" value="CAROTENOID 9,10(9',10')-CLEAVAGE DIOXYGENASE 1"/>
    <property type="match status" value="1"/>
</dbReference>
<dbReference type="GO" id="GO:0010436">
    <property type="term" value="F:carotenoid dioxygenase activity"/>
    <property type="evidence" value="ECO:0007669"/>
    <property type="project" value="TreeGrafter"/>
</dbReference>
<keyword evidence="6" id="KW-0223">Dioxygenase</keyword>
<comment type="similarity">
    <text evidence="1">Belongs to the carotenoid oxygenase family.</text>
</comment>
<dbReference type="AlphaFoldDB" id="A0A1H7FQ23"/>
<proteinExistence type="inferred from homology"/>
<dbReference type="InterPro" id="IPR004294">
    <property type="entry name" value="Carotenoid_Oase"/>
</dbReference>
<gene>
    <name evidence="6" type="ORF">SAMN05444354_101177</name>
</gene>
<accession>A0A1H7FQ23</accession>
<keyword evidence="3" id="KW-0560">Oxidoreductase</keyword>
<evidence type="ECO:0000256" key="5">
    <source>
        <dbReference type="PIRSR" id="PIRSR604294-1"/>
    </source>
</evidence>
<dbReference type="RefSeq" id="WP_075004479.1">
    <property type="nucleotide sequence ID" value="NZ_FOAP01000001.1"/>
</dbReference>
<evidence type="ECO:0000256" key="4">
    <source>
        <dbReference type="ARBA" id="ARBA00023004"/>
    </source>
</evidence>
<evidence type="ECO:0000256" key="3">
    <source>
        <dbReference type="ARBA" id="ARBA00023002"/>
    </source>
</evidence>
<sequence>MSPQSKADPRSPSEPFWLKGHFAPVANEVTAHELPVEGELPQGLAGTYVRNGPNPKDGVSPHWWFGDGMVHGIHLTGGKARWYRNRYVRTAKFTGTALGPTAPGEDAGAVRARRLRGGGTSNTHVTEHGGRILSMVEAALPMELDRELSTVGAFDFGGAVDTPMTAHPKRCPLTGELHFFGYQVVRPYLTYYIADAGGRVISKREIEVEGASYMHDFAITERYAVFFDSPARMTRDWSAGMPFDWSDSHPARIGVVPRQGGKVRWFDVEPGQLGHTANAFERAGTLVLEGIRSARFEAAPPYLYRWEIDLESGHTRERQLDGRPVEFPRIDGRRNGQPHRYTYVIEMLDFADGVPGGARLRRYDSETDTSLAQELGPGQIPGECVFVPKSAQSPEDGGWLLSLVCDSKRDISELVVLDAGNFGAAPVARVRLPQRVPFGIHGSWVTVADERAAPPAGRLPRR</sequence>
<dbReference type="GO" id="GO:0016121">
    <property type="term" value="P:carotene catabolic process"/>
    <property type="evidence" value="ECO:0007669"/>
    <property type="project" value="TreeGrafter"/>
</dbReference>
<dbReference type="EMBL" id="FOAP01000001">
    <property type="protein sequence ID" value="SEK28058.1"/>
    <property type="molecule type" value="Genomic_DNA"/>
</dbReference>
<feature type="binding site" evidence="5">
    <location>
        <position position="167"/>
    </location>
    <ligand>
        <name>Fe cation</name>
        <dbReference type="ChEBI" id="CHEBI:24875"/>
        <note>catalytic</note>
    </ligand>
</feature>
<evidence type="ECO:0000313" key="7">
    <source>
        <dbReference type="Proteomes" id="UP000182719"/>
    </source>
</evidence>
<feature type="binding site" evidence="5">
    <location>
        <position position="275"/>
    </location>
    <ligand>
        <name>Fe cation</name>
        <dbReference type="ChEBI" id="CHEBI:24875"/>
        <note>catalytic</note>
    </ligand>
</feature>
<evidence type="ECO:0000256" key="2">
    <source>
        <dbReference type="ARBA" id="ARBA00022723"/>
    </source>
</evidence>
<keyword evidence="4 5" id="KW-0408">Iron</keyword>
<reference evidence="7" key="1">
    <citation type="submission" date="2016-10" db="EMBL/GenBank/DDBJ databases">
        <authorList>
            <person name="Varghese N."/>
            <person name="Submissions S."/>
        </authorList>
    </citation>
    <scope>NUCLEOTIDE SEQUENCE [LARGE SCALE GENOMIC DNA]</scope>
    <source>
        <strain evidence="7">DSM 17044</strain>
    </source>
</reference>
<evidence type="ECO:0000256" key="1">
    <source>
        <dbReference type="ARBA" id="ARBA00006787"/>
    </source>
</evidence>
<name>A0A1H7FQ23_STIAU</name>
<organism evidence="6 7">
    <name type="scientific">Stigmatella aurantiaca</name>
    <dbReference type="NCBI Taxonomy" id="41"/>
    <lineage>
        <taxon>Bacteria</taxon>
        <taxon>Pseudomonadati</taxon>
        <taxon>Myxococcota</taxon>
        <taxon>Myxococcia</taxon>
        <taxon>Myxococcales</taxon>
        <taxon>Cystobacterineae</taxon>
        <taxon>Archangiaceae</taxon>
        <taxon>Stigmatella</taxon>
    </lineage>
</organism>
<dbReference type="OrthoDB" id="6636843at2"/>
<comment type="cofactor">
    <cofactor evidence="5">
        <name>Fe(2+)</name>
        <dbReference type="ChEBI" id="CHEBI:29033"/>
    </cofactor>
    <text evidence="5">Binds 1 Fe(2+) ion per subunit.</text>
</comment>
<dbReference type="Proteomes" id="UP000182719">
    <property type="component" value="Unassembled WGS sequence"/>
</dbReference>
<protein>
    <submittedName>
        <fullName evidence="6">Carotenoid cleavage dioxygenase</fullName>
    </submittedName>
</protein>